<gene>
    <name evidence="3" type="ORF">C496_07203</name>
</gene>
<dbReference type="AlphaFoldDB" id="L9VYU0"/>
<feature type="region of interest" description="Disordered" evidence="1">
    <location>
        <begin position="170"/>
        <end position="247"/>
    </location>
</feature>
<dbReference type="PANTHER" id="PTHR22617">
    <property type="entry name" value="CHEMOTAXIS SENSOR HISTIDINE KINASE-RELATED"/>
    <property type="match status" value="1"/>
</dbReference>
<comment type="caution">
    <text evidence="3">The sequence shown here is derived from an EMBL/GenBank/DDBJ whole genome shotgun (WGS) entry which is preliminary data.</text>
</comment>
<keyword evidence="4" id="KW-1185">Reference proteome</keyword>
<dbReference type="GO" id="GO:0007165">
    <property type="term" value="P:signal transduction"/>
    <property type="evidence" value="ECO:0007669"/>
    <property type="project" value="InterPro"/>
</dbReference>
<evidence type="ECO:0000256" key="1">
    <source>
        <dbReference type="SAM" id="MobiDB-lite"/>
    </source>
</evidence>
<dbReference type="PATRIC" id="fig|1114856.3.peg.1507"/>
<evidence type="ECO:0000313" key="4">
    <source>
        <dbReference type="Proteomes" id="UP000011599"/>
    </source>
</evidence>
<name>L9VYU0_9EURY</name>
<dbReference type="eggNOG" id="arCOG02395">
    <property type="taxonomic scope" value="Archaea"/>
</dbReference>
<accession>L9VYU0</accession>
<dbReference type="RefSeq" id="WP_006089259.1">
    <property type="nucleotide sequence ID" value="NZ_AOHW01000023.1"/>
</dbReference>
<dbReference type="Proteomes" id="UP000011599">
    <property type="component" value="Unassembled WGS sequence"/>
</dbReference>
<dbReference type="InterPro" id="IPR036061">
    <property type="entry name" value="CheW-like_dom_sf"/>
</dbReference>
<dbReference type="EMBL" id="AOHW01000023">
    <property type="protein sequence ID" value="ELY42166.1"/>
    <property type="molecule type" value="Genomic_DNA"/>
</dbReference>
<dbReference type="Gene3D" id="2.40.50.180">
    <property type="entry name" value="CheA-289, Domain 4"/>
    <property type="match status" value="1"/>
</dbReference>
<reference evidence="3 4" key="1">
    <citation type="journal article" date="2014" name="PLoS Genet.">
        <title>Phylogenetically driven sequencing of extremely halophilic archaea reveals strategies for static and dynamic osmo-response.</title>
        <authorList>
            <person name="Becker E.A."/>
            <person name="Seitzer P.M."/>
            <person name="Tritt A."/>
            <person name="Larsen D."/>
            <person name="Krusor M."/>
            <person name="Yao A.I."/>
            <person name="Wu D."/>
            <person name="Madern D."/>
            <person name="Eisen J.A."/>
            <person name="Darling A.E."/>
            <person name="Facciotti M.T."/>
        </authorList>
    </citation>
    <scope>NUCLEOTIDE SEQUENCE [LARGE SCALE GENOMIC DNA]</scope>
    <source>
        <strain evidence="3 4">GA33</strain>
    </source>
</reference>
<dbReference type="PROSITE" id="PS50851">
    <property type="entry name" value="CHEW"/>
    <property type="match status" value="1"/>
</dbReference>
<evidence type="ECO:0000313" key="3">
    <source>
        <dbReference type="EMBL" id="ELY42166.1"/>
    </source>
</evidence>
<dbReference type="OrthoDB" id="115049at2157"/>
<proteinExistence type="predicted"/>
<dbReference type="SMART" id="SM00260">
    <property type="entry name" value="CheW"/>
    <property type="match status" value="1"/>
</dbReference>
<dbReference type="Pfam" id="PF01584">
    <property type="entry name" value="CheW"/>
    <property type="match status" value="1"/>
</dbReference>
<dbReference type="STRING" id="1114856.GCA_000383975_00849"/>
<feature type="compositionally biased region" description="Polar residues" evidence="1">
    <location>
        <begin position="178"/>
        <end position="189"/>
    </location>
</feature>
<dbReference type="InterPro" id="IPR002545">
    <property type="entry name" value="CheW-lke_dom"/>
</dbReference>
<sequence length="266" mass="28366">MVPDLSEKLLGIDIDDADDPDRRNANGPDEEQEELEQFVYFGLGEHRFALPVDAVRTLANVSEQVTRVPRSPDAVEGMIDLRGEITAVIDPHVHFPGLATDDQVGRERLLVFDRPADQQSVAIRVDDVMGVETVPVSDVHDEESLEESPLSGDALAHPLVVALIEQEREATPDVDRLVSSSQPETSVGSKTGGEPDSGGVTTLSPPDGESQNGPGSAVGETFELETDESAPPEPAEVGDGPTREVVVDGTPLLDVETLLLASGQRP</sequence>
<evidence type="ECO:0000259" key="2">
    <source>
        <dbReference type="PROSITE" id="PS50851"/>
    </source>
</evidence>
<dbReference type="SUPFAM" id="SSF50341">
    <property type="entry name" value="CheW-like"/>
    <property type="match status" value="1"/>
</dbReference>
<dbReference type="GO" id="GO:0005829">
    <property type="term" value="C:cytosol"/>
    <property type="evidence" value="ECO:0007669"/>
    <property type="project" value="TreeGrafter"/>
</dbReference>
<dbReference type="PANTHER" id="PTHR22617:SF23">
    <property type="entry name" value="CHEMOTAXIS PROTEIN CHEW"/>
    <property type="match status" value="1"/>
</dbReference>
<dbReference type="GO" id="GO:0006935">
    <property type="term" value="P:chemotaxis"/>
    <property type="evidence" value="ECO:0007669"/>
    <property type="project" value="InterPro"/>
</dbReference>
<protein>
    <submittedName>
        <fullName evidence="3">Chemotaxis protein CheW</fullName>
    </submittedName>
</protein>
<feature type="domain" description="CheW-like" evidence="2">
    <location>
        <begin position="35"/>
        <end position="183"/>
    </location>
</feature>
<feature type="compositionally biased region" description="Polar residues" evidence="1">
    <location>
        <begin position="199"/>
        <end position="214"/>
    </location>
</feature>
<dbReference type="Gene3D" id="2.30.30.40">
    <property type="entry name" value="SH3 Domains"/>
    <property type="match status" value="1"/>
</dbReference>
<dbReference type="InterPro" id="IPR039315">
    <property type="entry name" value="CheW"/>
</dbReference>
<organism evidence="3 4">
    <name type="scientific">Natronorubrum tibetense GA33</name>
    <dbReference type="NCBI Taxonomy" id="1114856"/>
    <lineage>
        <taxon>Archaea</taxon>
        <taxon>Methanobacteriati</taxon>
        <taxon>Methanobacteriota</taxon>
        <taxon>Stenosarchaea group</taxon>
        <taxon>Halobacteria</taxon>
        <taxon>Halobacteriales</taxon>
        <taxon>Natrialbaceae</taxon>
        <taxon>Natronorubrum</taxon>
    </lineage>
</organism>
<feature type="region of interest" description="Disordered" evidence="1">
    <location>
        <begin position="1"/>
        <end position="31"/>
    </location>
</feature>